<proteinExistence type="predicted"/>
<evidence type="ECO:0000313" key="3">
    <source>
        <dbReference type="Proteomes" id="UP000245119"/>
    </source>
</evidence>
<keyword evidence="1" id="KW-1133">Transmembrane helix</keyword>
<name>A0A2T7PVP7_POMCA</name>
<protein>
    <submittedName>
        <fullName evidence="2">Uncharacterized protein</fullName>
    </submittedName>
</protein>
<evidence type="ECO:0000256" key="1">
    <source>
        <dbReference type="SAM" id="Phobius"/>
    </source>
</evidence>
<evidence type="ECO:0000313" key="2">
    <source>
        <dbReference type="EMBL" id="PVD37506.1"/>
    </source>
</evidence>
<sequence length="200" mass="22280">MNLTRSEEMCKKECPDYLRSMNCKADQYYDDVVHNCEHCSELCDDHIVKKTTDECFNKCRDYFPREQNPKPANNEVHLKTVSNSEGKGGGTLQLGSNRGKLVAIIAIPSAAVIVFIVVVITIWFWKRRPRRPDNRLPEVLYAAATQEDGDVTSDDRGQRSPIALMSGEAYPEDFGPSCHSVCEDSGADCRSSVPSSVVTS</sequence>
<feature type="transmembrane region" description="Helical" evidence="1">
    <location>
        <begin position="101"/>
        <end position="125"/>
    </location>
</feature>
<dbReference type="Proteomes" id="UP000245119">
    <property type="component" value="Linkage Group LG1"/>
</dbReference>
<dbReference type="AlphaFoldDB" id="A0A2T7PVP7"/>
<keyword evidence="3" id="KW-1185">Reference proteome</keyword>
<gene>
    <name evidence="2" type="ORF">C0Q70_00100</name>
</gene>
<organism evidence="2 3">
    <name type="scientific">Pomacea canaliculata</name>
    <name type="common">Golden apple snail</name>
    <dbReference type="NCBI Taxonomy" id="400727"/>
    <lineage>
        <taxon>Eukaryota</taxon>
        <taxon>Metazoa</taxon>
        <taxon>Spiralia</taxon>
        <taxon>Lophotrochozoa</taxon>
        <taxon>Mollusca</taxon>
        <taxon>Gastropoda</taxon>
        <taxon>Caenogastropoda</taxon>
        <taxon>Architaenioglossa</taxon>
        <taxon>Ampullarioidea</taxon>
        <taxon>Ampullariidae</taxon>
        <taxon>Pomacea</taxon>
    </lineage>
</organism>
<reference evidence="2 3" key="1">
    <citation type="submission" date="2018-04" db="EMBL/GenBank/DDBJ databases">
        <title>The genome of golden apple snail Pomacea canaliculata provides insight into stress tolerance and invasive adaptation.</title>
        <authorList>
            <person name="Liu C."/>
            <person name="Liu B."/>
            <person name="Ren Y."/>
            <person name="Zhang Y."/>
            <person name="Wang H."/>
            <person name="Li S."/>
            <person name="Jiang F."/>
            <person name="Yin L."/>
            <person name="Zhang G."/>
            <person name="Qian W."/>
            <person name="Fan W."/>
        </authorList>
    </citation>
    <scope>NUCLEOTIDE SEQUENCE [LARGE SCALE GENOMIC DNA]</scope>
    <source>
        <strain evidence="2">SZHN2017</strain>
        <tissue evidence="2">Muscle</tissue>
    </source>
</reference>
<accession>A0A2T7PVP7</accession>
<dbReference type="EMBL" id="PZQS01000001">
    <property type="protein sequence ID" value="PVD37506.1"/>
    <property type="molecule type" value="Genomic_DNA"/>
</dbReference>
<keyword evidence="1" id="KW-0812">Transmembrane</keyword>
<keyword evidence="1" id="KW-0472">Membrane</keyword>
<comment type="caution">
    <text evidence="2">The sequence shown here is derived from an EMBL/GenBank/DDBJ whole genome shotgun (WGS) entry which is preliminary data.</text>
</comment>